<gene>
    <name evidence="1" type="ORF">ACFSUL_15710</name>
</gene>
<dbReference type="Proteomes" id="UP001597506">
    <property type="component" value="Unassembled WGS sequence"/>
</dbReference>
<protein>
    <submittedName>
        <fullName evidence="1">YbxH family protein</fullName>
    </submittedName>
</protein>
<dbReference type="Pfam" id="PF17340">
    <property type="entry name" value="DUF5370"/>
    <property type="match status" value="1"/>
</dbReference>
<name>A0ABW5RVY3_9BACI</name>
<evidence type="ECO:0000313" key="2">
    <source>
        <dbReference type="Proteomes" id="UP001597506"/>
    </source>
</evidence>
<dbReference type="InterPro" id="IPR035314">
    <property type="entry name" value="DUF5370"/>
</dbReference>
<dbReference type="RefSeq" id="WP_071412286.1">
    <property type="nucleotide sequence ID" value="NZ_JBHUMF010000031.1"/>
</dbReference>
<comment type="caution">
    <text evidence="1">The sequence shown here is derived from an EMBL/GenBank/DDBJ whole genome shotgun (WGS) entry which is preliminary data.</text>
</comment>
<keyword evidence="2" id="KW-1185">Reference proteome</keyword>
<sequence length="77" mass="8932">MGAIERDGLRFEPEFSVIEQNGAIHVYREGKFIEEIKFNFSGKFPEHDQIEQLVDNYCNTNKPLKNLDNNGMINTIN</sequence>
<proteinExistence type="predicted"/>
<organism evidence="1 2">
    <name type="scientific">Bacillus seohaeanensis</name>
    <dbReference type="NCBI Taxonomy" id="284580"/>
    <lineage>
        <taxon>Bacteria</taxon>
        <taxon>Bacillati</taxon>
        <taxon>Bacillota</taxon>
        <taxon>Bacilli</taxon>
        <taxon>Bacillales</taxon>
        <taxon>Bacillaceae</taxon>
        <taxon>Bacillus</taxon>
    </lineage>
</organism>
<reference evidence="2" key="1">
    <citation type="journal article" date="2019" name="Int. J. Syst. Evol. Microbiol.">
        <title>The Global Catalogue of Microorganisms (GCM) 10K type strain sequencing project: providing services to taxonomists for standard genome sequencing and annotation.</title>
        <authorList>
            <consortium name="The Broad Institute Genomics Platform"/>
            <consortium name="The Broad Institute Genome Sequencing Center for Infectious Disease"/>
            <person name="Wu L."/>
            <person name="Ma J."/>
        </authorList>
    </citation>
    <scope>NUCLEOTIDE SEQUENCE [LARGE SCALE GENOMIC DNA]</scope>
    <source>
        <strain evidence="2">KCTC 3913</strain>
    </source>
</reference>
<accession>A0ABW5RVY3</accession>
<evidence type="ECO:0000313" key="1">
    <source>
        <dbReference type="EMBL" id="MFD2682186.1"/>
    </source>
</evidence>
<dbReference type="EMBL" id="JBHUMF010000031">
    <property type="protein sequence ID" value="MFD2682186.1"/>
    <property type="molecule type" value="Genomic_DNA"/>
</dbReference>